<dbReference type="InterPro" id="IPR013319">
    <property type="entry name" value="GH11/12"/>
</dbReference>
<evidence type="ECO:0000256" key="11">
    <source>
        <dbReference type="RuleBase" id="RU362015"/>
    </source>
</evidence>
<gene>
    <name evidence="13" type="ORF">PIIN_06890</name>
</gene>
<keyword evidence="14" id="KW-1185">Reference proteome</keyword>
<dbReference type="UniPathway" id="UPA00114"/>
<evidence type="ECO:0000259" key="12">
    <source>
        <dbReference type="PROSITE" id="PS51761"/>
    </source>
</evidence>
<keyword evidence="9 10" id="KW-0624">Polysaccharide degradation</keyword>
<dbReference type="AlphaFoldDB" id="G4U379"/>
<feature type="active site" description="Nucleophile" evidence="10">
    <location>
        <position position="122"/>
    </location>
</feature>
<dbReference type="SUPFAM" id="SSF49899">
    <property type="entry name" value="Concanavalin A-like lectins/glucanases"/>
    <property type="match status" value="1"/>
</dbReference>
<evidence type="ECO:0000256" key="1">
    <source>
        <dbReference type="ARBA" id="ARBA00000681"/>
    </source>
</evidence>
<feature type="domain" description="GH11" evidence="12">
    <location>
        <begin position="37"/>
        <end position="226"/>
    </location>
</feature>
<comment type="pathway">
    <text evidence="2 10 11">Glycan degradation; xylan degradation.</text>
</comment>
<name>G4U379_SERID</name>
<dbReference type="GO" id="GO:0031176">
    <property type="term" value="F:endo-1,4-beta-xylanase activity"/>
    <property type="evidence" value="ECO:0007669"/>
    <property type="project" value="UniProtKB-UniRule"/>
</dbReference>
<protein>
    <recommendedName>
        <fullName evidence="4 10">Endo-1,4-beta-xylanase</fullName>
        <ecNumber evidence="4 10">3.2.1.8</ecNumber>
    </recommendedName>
</protein>
<evidence type="ECO:0000313" key="13">
    <source>
        <dbReference type="EMBL" id="CCA78038.1"/>
    </source>
</evidence>
<dbReference type="PROSITE" id="PS51761">
    <property type="entry name" value="GH11_3"/>
    <property type="match status" value="1"/>
</dbReference>
<dbReference type="InterPro" id="IPR033123">
    <property type="entry name" value="GH11_dom"/>
</dbReference>
<comment type="catalytic activity">
    <reaction evidence="1 10 11">
        <text>Endohydrolysis of (1-&gt;4)-beta-D-xylosidic linkages in xylans.</text>
        <dbReference type="EC" id="3.2.1.8"/>
    </reaction>
</comment>
<accession>G4U379</accession>
<dbReference type="InParanoid" id="G4U379"/>
<dbReference type="EMBL" id="CAFZ01001882">
    <property type="protein sequence ID" value="CCA78038.1"/>
    <property type="molecule type" value="Genomic_DNA"/>
</dbReference>
<dbReference type="PRINTS" id="PR00911">
    <property type="entry name" value="GLHYDRLASE11"/>
</dbReference>
<evidence type="ECO:0000256" key="10">
    <source>
        <dbReference type="PROSITE-ProRule" id="PRU01097"/>
    </source>
</evidence>
<dbReference type="PROSITE" id="PS00776">
    <property type="entry name" value="GH11_1"/>
    <property type="match status" value="1"/>
</dbReference>
<dbReference type="Pfam" id="PF00457">
    <property type="entry name" value="Glyco_hydro_11"/>
    <property type="match status" value="1"/>
</dbReference>
<dbReference type="OrthoDB" id="2115822at2759"/>
<dbReference type="eggNOG" id="ENOG502RXA7">
    <property type="taxonomic scope" value="Eukaryota"/>
</dbReference>
<proteinExistence type="inferred from homology"/>
<evidence type="ECO:0000256" key="9">
    <source>
        <dbReference type="ARBA" id="ARBA00023326"/>
    </source>
</evidence>
<evidence type="ECO:0000256" key="3">
    <source>
        <dbReference type="ARBA" id="ARBA00007792"/>
    </source>
</evidence>
<evidence type="ECO:0000256" key="2">
    <source>
        <dbReference type="ARBA" id="ARBA00004851"/>
    </source>
</evidence>
<organism evidence="13 14">
    <name type="scientific">Serendipita indica (strain DSM 11827)</name>
    <name type="common">Root endophyte fungus</name>
    <name type="synonym">Piriformospora indica</name>
    <dbReference type="NCBI Taxonomy" id="1109443"/>
    <lineage>
        <taxon>Eukaryota</taxon>
        <taxon>Fungi</taxon>
        <taxon>Dikarya</taxon>
        <taxon>Basidiomycota</taxon>
        <taxon>Agaricomycotina</taxon>
        <taxon>Agaricomycetes</taxon>
        <taxon>Sebacinales</taxon>
        <taxon>Serendipitaceae</taxon>
        <taxon>Serendipita</taxon>
    </lineage>
</organism>
<dbReference type="Proteomes" id="UP000007148">
    <property type="component" value="Unassembled WGS sequence"/>
</dbReference>
<keyword evidence="8 10" id="KW-0326">Glycosidase</keyword>
<evidence type="ECO:0000256" key="4">
    <source>
        <dbReference type="ARBA" id="ARBA00012590"/>
    </source>
</evidence>
<comment type="caution">
    <text evidence="13">The sequence shown here is derived from an EMBL/GenBank/DDBJ whole genome shotgun (WGS) entry which is preliminary data.</text>
</comment>
<dbReference type="EC" id="3.2.1.8" evidence="4 10"/>
<dbReference type="HOGENOM" id="CLU_052631_0_1_1"/>
<dbReference type="InterPro" id="IPR013320">
    <property type="entry name" value="ConA-like_dom_sf"/>
</dbReference>
<dbReference type="InterPro" id="IPR001137">
    <property type="entry name" value="Glyco_hydro_11"/>
</dbReference>
<evidence type="ECO:0000313" key="14">
    <source>
        <dbReference type="Proteomes" id="UP000007148"/>
    </source>
</evidence>
<sequence length="334" mass="35647">MISWKTVVVGYLAAACLYTVVALERHALRGEPPIERALPPSVSLPVPGPNYYLWADNSAGVTFYNLAGGAYRIIASSSAGHWIGGKGWNPGSPRSIVFTSNLGTNDGANLGVYGWTTNPLVEYYVVERYWMYNPSTGGRLLGTFTSDGSTYTVLTSTRVNQPSIQGTTSYTTVWSIRSSRRTSGTVTLANHFNAWRSFGVQLGSHNLQIVATEGNFIALNVTVTVAEGPAVSSTRSTSLSTSVSSTASASSISSDPNVSTTAAGVKIYTLNSGIVRETMGNVRRGGMEWSLLLPKQPMRSGDKVVLAMFSIALVVRGIQPYSILLAKKGSILKT</sequence>
<dbReference type="GO" id="GO:0045493">
    <property type="term" value="P:xylan catabolic process"/>
    <property type="evidence" value="ECO:0007669"/>
    <property type="project" value="UniProtKB-UniRule"/>
</dbReference>
<feature type="active site" description="Proton donor" evidence="10">
    <location>
        <position position="213"/>
    </location>
</feature>
<keyword evidence="7 10" id="KW-0119">Carbohydrate metabolism</keyword>
<reference evidence="13 14" key="1">
    <citation type="journal article" date="2011" name="PLoS Pathog.">
        <title>Endophytic Life Strategies Decoded by Genome and Transcriptome Analyses of the Mutualistic Root Symbiont Piriformospora indica.</title>
        <authorList>
            <person name="Zuccaro A."/>
            <person name="Lahrmann U."/>
            <person name="Guldener U."/>
            <person name="Langen G."/>
            <person name="Pfiffi S."/>
            <person name="Biedenkopf D."/>
            <person name="Wong P."/>
            <person name="Samans B."/>
            <person name="Grimm C."/>
            <person name="Basiewicz M."/>
            <person name="Murat C."/>
            <person name="Martin F."/>
            <person name="Kogel K.H."/>
        </authorList>
    </citation>
    <scope>NUCLEOTIDE SEQUENCE [LARGE SCALE GENOMIC DNA]</scope>
    <source>
        <strain evidence="13 14">DSM 11827</strain>
    </source>
</reference>
<dbReference type="InterPro" id="IPR018208">
    <property type="entry name" value="GH11_AS_1"/>
</dbReference>
<evidence type="ECO:0000256" key="7">
    <source>
        <dbReference type="ARBA" id="ARBA00023277"/>
    </source>
</evidence>
<evidence type="ECO:0000256" key="6">
    <source>
        <dbReference type="ARBA" id="ARBA00022801"/>
    </source>
</evidence>
<dbReference type="Gene3D" id="2.60.120.180">
    <property type="match status" value="1"/>
</dbReference>
<evidence type="ECO:0000256" key="5">
    <source>
        <dbReference type="ARBA" id="ARBA00022651"/>
    </source>
</evidence>
<dbReference type="PANTHER" id="PTHR46828:SF2">
    <property type="entry name" value="ENDO-1,4-BETA-XYLANASE A-RELATED"/>
    <property type="match status" value="1"/>
</dbReference>
<comment type="similarity">
    <text evidence="3 10 11">Belongs to the glycosyl hydrolase 11 (cellulase G) family.</text>
</comment>
<keyword evidence="6 10" id="KW-0378">Hydrolase</keyword>
<dbReference type="PANTHER" id="PTHR46828">
    <property type="entry name" value="ENDO-1,4-BETA-XYLANASE A-RELATED"/>
    <property type="match status" value="1"/>
</dbReference>
<dbReference type="PROSITE" id="PS51257">
    <property type="entry name" value="PROKAR_LIPOPROTEIN"/>
    <property type="match status" value="1"/>
</dbReference>
<keyword evidence="5 10" id="KW-0858">Xylan degradation</keyword>
<evidence type="ECO:0000256" key="8">
    <source>
        <dbReference type="ARBA" id="ARBA00023295"/>
    </source>
</evidence>